<proteinExistence type="predicted"/>
<organism evidence="2 3">
    <name type="scientific">Pyramidobacter porci</name>
    <dbReference type="NCBI Taxonomy" id="2605789"/>
    <lineage>
        <taxon>Bacteria</taxon>
        <taxon>Thermotogati</taxon>
        <taxon>Synergistota</taxon>
        <taxon>Synergistia</taxon>
        <taxon>Synergistales</taxon>
        <taxon>Dethiosulfovibrionaceae</taxon>
        <taxon>Pyramidobacter</taxon>
    </lineage>
</organism>
<comment type="caution">
    <text evidence="2">The sequence shown here is derived from an EMBL/GenBank/DDBJ whole genome shotgun (WGS) entry which is preliminary data.</text>
</comment>
<sequence>MPDNRALKWSKRFFIFALCLCGSLVALVQIATKNVKFDVSVVTENNMPAVSIKTNLPEGLEISISLAKGNAENGEAGTIVVNA</sequence>
<evidence type="ECO:0000313" key="3">
    <source>
        <dbReference type="Proteomes" id="UP000473699"/>
    </source>
</evidence>
<evidence type="ECO:0000256" key="1">
    <source>
        <dbReference type="SAM" id="SignalP"/>
    </source>
</evidence>
<reference evidence="2 3" key="1">
    <citation type="submission" date="2019-08" db="EMBL/GenBank/DDBJ databases">
        <title>In-depth cultivation of the pig gut microbiome towards novel bacterial diversity and tailored functional studies.</title>
        <authorList>
            <person name="Wylensek D."/>
            <person name="Hitch T.C.A."/>
            <person name="Clavel T."/>
        </authorList>
    </citation>
    <scope>NUCLEOTIDE SEQUENCE [LARGE SCALE GENOMIC DNA]</scope>
    <source>
        <strain evidence="2 3">SM-530-WT-4B</strain>
    </source>
</reference>
<keyword evidence="3" id="KW-1185">Reference proteome</keyword>
<dbReference type="EMBL" id="VUNH01000010">
    <property type="protein sequence ID" value="MST56315.1"/>
    <property type="molecule type" value="Genomic_DNA"/>
</dbReference>
<keyword evidence="1" id="KW-0732">Signal</keyword>
<protein>
    <submittedName>
        <fullName evidence="2">Uncharacterized protein</fullName>
    </submittedName>
</protein>
<accession>A0A6L5YDV2</accession>
<dbReference type="RefSeq" id="WP_154529395.1">
    <property type="nucleotide sequence ID" value="NZ_VUNH01000010.1"/>
</dbReference>
<dbReference type="Proteomes" id="UP000473699">
    <property type="component" value="Unassembled WGS sequence"/>
</dbReference>
<feature type="chain" id="PRO_5026965599" evidence="1">
    <location>
        <begin position="27"/>
        <end position="83"/>
    </location>
</feature>
<evidence type="ECO:0000313" key="2">
    <source>
        <dbReference type="EMBL" id="MST56315.1"/>
    </source>
</evidence>
<feature type="signal peptide" evidence="1">
    <location>
        <begin position="1"/>
        <end position="26"/>
    </location>
</feature>
<dbReference type="AlphaFoldDB" id="A0A6L5YDV2"/>
<name>A0A6L5YDV2_9BACT</name>
<gene>
    <name evidence="2" type="ORF">FYJ74_09755</name>
</gene>